<comment type="caution">
    <text evidence="1">The sequence shown here is derived from an EMBL/GenBank/DDBJ whole genome shotgun (WGS) entry which is preliminary data.</text>
</comment>
<gene>
    <name evidence="1" type="ORF">SDC9_18888</name>
</gene>
<accession>A0A644U1H1</accession>
<dbReference type="AlphaFoldDB" id="A0A644U1H1"/>
<reference evidence="1" key="1">
    <citation type="submission" date="2019-08" db="EMBL/GenBank/DDBJ databases">
        <authorList>
            <person name="Kucharzyk K."/>
            <person name="Murdoch R.W."/>
            <person name="Higgins S."/>
            <person name="Loffler F."/>
        </authorList>
    </citation>
    <scope>NUCLEOTIDE SEQUENCE</scope>
</reference>
<organism evidence="1">
    <name type="scientific">bioreactor metagenome</name>
    <dbReference type="NCBI Taxonomy" id="1076179"/>
    <lineage>
        <taxon>unclassified sequences</taxon>
        <taxon>metagenomes</taxon>
        <taxon>ecological metagenomes</taxon>
    </lineage>
</organism>
<evidence type="ECO:0000313" key="1">
    <source>
        <dbReference type="EMBL" id="MPL73095.1"/>
    </source>
</evidence>
<protein>
    <submittedName>
        <fullName evidence="1">Uncharacterized protein</fullName>
    </submittedName>
</protein>
<sequence>MAGVAVAERGQDLVADGAGDVGKVIDTLVRAEDVERLRHFAQMADVDGDQVHRDPADERAGHVAMPQRRRRAERAHQPVGIAARDGGDARVFLGGPGVRIAHGLARLHVAHLDHRQRQGDDRPRRLEGHSTIQRDARAGDVEVVVAAKEDAAGGRERTRHVHPCGHLAEGVELIAVHLMRGFVRAGEVAHDQLRMRAEHDRRHGLPFGGLEAEPVHPGVELDAEGGARQRLEMPRHLVERIQHRRQAEVTDHLGVARHVAGEDEDLGAFAQGLAHRGAFLGAGDEELAASRPRQHPRDARGAEAIAVCLDHGARLGRRARERVHRAPVRKDGIEVDAKGCGSHGGFLEPWAAKVKGNRTRIPRDDGTVAGGAAQAAPFRASGRIARALARAISPAVARHSGSPPA</sequence>
<proteinExistence type="predicted"/>
<name>A0A644U1H1_9ZZZZ</name>
<dbReference type="EMBL" id="VSSQ01000070">
    <property type="protein sequence ID" value="MPL73095.1"/>
    <property type="molecule type" value="Genomic_DNA"/>
</dbReference>